<dbReference type="EMBL" id="BASD01000001">
    <property type="protein sequence ID" value="GAD17823.1"/>
    <property type="molecule type" value="Genomic_DNA"/>
</dbReference>
<gene>
    <name evidence="2" type="ORF">HFN_0638</name>
</gene>
<keyword evidence="3" id="KW-1185">Reference proteome</keyword>
<evidence type="ECO:0000313" key="2">
    <source>
        <dbReference type="EMBL" id="GAD17823.1"/>
    </source>
</evidence>
<feature type="compositionally biased region" description="Polar residues" evidence="1">
    <location>
        <begin position="136"/>
        <end position="175"/>
    </location>
</feature>
<dbReference type="Proteomes" id="UP000018143">
    <property type="component" value="Unassembled WGS sequence"/>
</dbReference>
<feature type="compositionally biased region" description="Polar residues" evidence="1">
    <location>
        <begin position="202"/>
        <end position="215"/>
    </location>
</feature>
<feature type="compositionally biased region" description="Polar residues" evidence="1">
    <location>
        <begin position="294"/>
        <end position="304"/>
    </location>
</feature>
<organism evidence="2 3">
    <name type="scientific">Helicobacter fennelliae MRY12-0050</name>
    <dbReference type="NCBI Taxonomy" id="1325130"/>
    <lineage>
        <taxon>Bacteria</taxon>
        <taxon>Pseudomonadati</taxon>
        <taxon>Campylobacterota</taxon>
        <taxon>Epsilonproteobacteria</taxon>
        <taxon>Campylobacterales</taxon>
        <taxon>Helicobacteraceae</taxon>
        <taxon>Helicobacter</taxon>
    </lineage>
</organism>
<name>T1DUI4_9HELI</name>
<accession>T1DUI4</accession>
<evidence type="ECO:0000256" key="1">
    <source>
        <dbReference type="SAM" id="MobiDB-lite"/>
    </source>
</evidence>
<feature type="region of interest" description="Disordered" evidence="1">
    <location>
        <begin position="280"/>
        <end position="304"/>
    </location>
</feature>
<feature type="region of interest" description="Disordered" evidence="1">
    <location>
        <begin position="28"/>
        <end position="228"/>
    </location>
</feature>
<proteinExistence type="predicted"/>
<reference evidence="2 3" key="1">
    <citation type="journal article" date="2013" name="Genome Announc.">
        <title>Draft Genome Sequence of Helicobacter fennelliae Strain MRY12-0050, Isolated from a Bacteremia Patient.</title>
        <authorList>
            <person name="Rimbara E."/>
            <person name="Matsui M."/>
            <person name="Mori S."/>
            <person name="Suzuki S."/>
            <person name="Suzuki M."/>
            <person name="Kim H."/>
            <person name="Sekizuka T."/>
            <person name="Kuroda M."/>
            <person name="Shibayama K."/>
        </authorList>
    </citation>
    <scope>NUCLEOTIDE SEQUENCE [LARGE SCALE GENOMIC DNA]</scope>
    <source>
        <strain evidence="2 3">MRY12-0050</strain>
    </source>
</reference>
<protein>
    <submittedName>
        <fullName evidence="2">Uncharacterized protein</fullName>
    </submittedName>
</protein>
<evidence type="ECO:0000313" key="3">
    <source>
        <dbReference type="Proteomes" id="UP000018143"/>
    </source>
</evidence>
<feature type="compositionally biased region" description="Basic and acidic residues" evidence="1">
    <location>
        <begin position="84"/>
        <end position="107"/>
    </location>
</feature>
<dbReference type="OrthoDB" id="18878at2"/>
<dbReference type="RefSeq" id="WP_023945959.1">
    <property type="nucleotide sequence ID" value="NZ_BASD01000001.1"/>
</dbReference>
<feature type="compositionally biased region" description="Basic and acidic residues" evidence="1">
    <location>
        <begin position="117"/>
        <end position="131"/>
    </location>
</feature>
<dbReference type="STRING" id="1325130.HFN_0638"/>
<comment type="caution">
    <text evidence="2">The sequence shown here is derived from an EMBL/GenBank/DDBJ whole genome shotgun (WGS) entry which is preliminary data.</text>
</comment>
<dbReference type="AlphaFoldDB" id="T1DUI4"/>
<sequence length="375" mass="41184">MAKTQKVQNGPTLFSVFDYYDEKGELQNDVFNPSNRYRDQRADRAVFQGQGETSGTPQKQRELSGDTARAGSISKESEGGGIRRVWEYDHTRGDMGDRSEQIGEKTASDSSQSTDRVLFRQEDLDDNRGRLADSAPISQSTSVGRSQLGNTSELSSQMDNGNTLAVGETSLSQSNKGGGLRQTDLFSGEAAGSGDRSVYAGITSTQHSEPNTLWSVGSDGSKPQSTLPRVDEATNAYESQSQQYMGHSNERTQRESNRGELLENSMRGDATTQELQDITKNQTQRTDETEQKADSNSQTTNIPQSTQIPNFVATRQRGEAPSLIAEEEHIVVGENYKLGEDIVVKGLRTRFEANIAAITILSLIIYHIESTQATY</sequence>